<dbReference type="Proteomes" id="UP000006050">
    <property type="component" value="Chromosome"/>
</dbReference>
<dbReference type="AlphaFoldDB" id="I3Z650"/>
<organism evidence="1 2">
    <name type="scientific">Belliella baltica (strain DSM 15883 / CIP 108006 / LMG 21964 / BA134)</name>
    <dbReference type="NCBI Taxonomy" id="866536"/>
    <lineage>
        <taxon>Bacteria</taxon>
        <taxon>Pseudomonadati</taxon>
        <taxon>Bacteroidota</taxon>
        <taxon>Cytophagia</taxon>
        <taxon>Cytophagales</taxon>
        <taxon>Cyclobacteriaceae</taxon>
        <taxon>Belliella</taxon>
    </lineage>
</organism>
<dbReference type="STRING" id="866536.Belba_2151"/>
<protein>
    <submittedName>
        <fullName evidence="1">Uncharacterized protein</fullName>
    </submittedName>
</protein>
<dbReference type="KEGG" id="bbd:Belba_2151"/>
<gene>
    <name evidence="1" type="ordered locus">Belba_2151</name>
</gene>
<evidence type="ECO:0000313" key="1">
    <source>
        <dbReference type="EMBL" id="AFL84718.1"/>
    </source>
</evidence>
<accession>I3Z650</accession>
<dbReference type="HOGENOM" id="CLU_1472473_0_0_10"/>
<keyword evidence="2" id="KW-1185">Reference proteome</keyword>
<dbReference type="RefSeq" id="WP_014772679.1">
    <property type="nucleotide sequence ID" value="NC_018010.1"/>
</dbReference>
<reference evidence="2" key="1">
    <citation type="submission" date="2012-06" db="EMBL/GenBank/DDBJ databases">
        <title>The complete genome of Belliella baltica DSM 15883.</title>
        <authorList>
            <person name="Lucas S."/>
            <person name="Copeland A."/>
            <person name="Lapidus A."/>
            <person name="Goodwin L."/>
            <person name="Pitluck S."/>
            <person name="Peters L."/>
            <person name="Mikhailova N."/>
            <person name="Davenport K."/>
            <person name="Kyrpides N."/>
            <person name="Mavromatis K."/>
            <person name="Pagani I."/>
            <person name="Ivanova N."/>
            <person name="Ovchinnikova G."/>
            <person name="Zeytun A."/>
            <person name="Detter J.C."/>
            <person name="Han C."/>
            <person name="Land M."/>
            <person name="Hauser L."/>
            <person name="Markowitz V."/>
            <person name="Cheng J.-F."/>
            <person name="Hugenholtz P."/>
            <person name="Woyke T."/>
            <person name="Wu D."/>
            <person name="Tindall B."/>
            <person name="Pomrenke H."/>
            <person name="Brambilla E."/>
            <person name="Klenk H.-P."/>
            <person name="Eisen J.A."/>
        </authorList>
    </citation>
    <scope>NUCLEOTIDE SEQUENCE [LARGE SCALE GENOMIC DNA]</scope>
    <source>
        <strain evidence="2">DSM 15883 / CIP 108006 / LMG 21964 / BA134</strain>
    </source>
</reference>
<proteinExistence type="predicted"/>
<sequence>METQIKNKSILIDPEQHQKVKVLADQFKVSVKQLVEDMINYSHKTGFNPTVMTRDRVMEKLNQIQKTVENNGNSNDENKIEKYSQALISIQSDMSKFFKHMDISINTKMQDLESKKSEYFEFIRTLYASQYKLYKNVNNEYPNILNGVAPGQSREFTSSLIDFVKSTKEIINIKNKLFPSKKS</sequence>
<name>I3Z650_BELBD</name>
<evidence type="ECO:0000313" key="2">
    <source>
        <dbReference type="Proteomes" id="UP000006050"/>
    </source>
</evidence>
<dbReference type="EMBL" id="CP003281">
    <property type="protein sequence ID" value="AFL84718.1"/>
    <property type="molecule type" value="Genomic_DNA"/>
</dbReference>